<evidence type="ECO:0000256" key="2">
    <source>
        <dbReference type="SAM" id="MobiDB-lite"/>
    </source>
</evidence>
<reference evidence="3 4" key="1">
    <citation type="submission" date="2019-02" db="EMBL/GenBank/DDBJ databases">
        <title>Deep-cultivation of Planctomycetes and their phenomic and genomic characterization uncovers novel biology.</title>
        <authorList>
            <person name="Wiegand S."/>
            <person name="Jogler M."/>
            <person name="Boedeker C."/>
            <person name="Pinto D."/>
            <person name="Vollmers J."/>
            <person name="Rivas-Marin E."/>
            <person name="Kohn T."/>
            <person name="Peeters S.H."/>
            <person name="Heuer A."/>
            <person name="Rast P."/>
            <person name="Oberbeckmann S."/>
            <person name="Bunk B."/>
            <person name="Jeske O."/>
            <person name="Meyerdierks A."/>
            <person name="Storesund J.E."/>
            <person name="Kallscheuer N."/>
            <person name="Luecker S."/>
            <person name="Lage O.M."/>
            <person name="Pohl T."/>
            <person name="Merkel B.J."/>
            <person name="Hornburger P."/>
            <person name="Mueller R.-W."/>
            <person name="Bruemmer F."/>
            <person name="Labrenz M."/>
            <person name="Spormann A.M."/>
            <person name="Op den Camp H."/>
            <person name="Overmann J."/>
            <person name="Amann R."/>
            <person name="Jetten M.S.M."/>
            <person name="Mascher T."/>
            <person name="Medema M.H."/>
            <person name="Devos D.P."/>
            <person name="Kaster A.-K."/>
            <person name="Ovreas L."/>
            <person name="Rohde M."/>
            <person name="Galperin M.Y."/>
            <person name="Jogler C."/>
        </authorList>
    </citation>
    <scope>NUCLEOTIDE SEQUENCE [LARGE SCALE GENOMIC DNA]</scope>
    <source>
        <strain evidence="3 4">TBK1r</strain>
    </source>
</reference>
<feature type="coiled-coil region" evidence="1">
    <location>
        <begin position="1"/>
        <end position="42"/>
    </location>
</feature>
<feature type="region of interest" description="Disordered" evidence="2">
    <location>
        <begin position="47"/>
        <end position="66"/>
    </location>
</feature>
<dbReference type="EMBL" id="CP036432">
    <property type="protein sequence ID" value="QDV81231.1"/>
    <property type="molecule type" value="Genomic_DNA"/>
</dbReference>
<keyword evidence="4" id="KW-1185">Reference proteome</keyword>
<proteinExistence type="predicted"/>
<evidence type="ECO:0000313" key="4">
    <source>
        <dbReference type="Proteomes" id="UP000318081"/>
    </source>
</evidence>
<dbReference type="RefSeq" id="WP_145207064.1">
    <property type="nucleotide sequence ID" value="NZ_CP036432.1"/>
</dbReference>
<organism evidence="3 4">
    <name type="scientific">Stieleria magnilauensis</name>
    <dbReference type="NCBI Taxonomy" id="2527963"/>
    <lineage>
        <taxon>Bacteria</taxon>
        <taxon>Pseudomonadati</taxon>
        <taxon>Planctomycetota</taxon>
        <taxon>Planctomycetia</taxon>
        <taxon>Pirellulales</taxon>
        <taxon>Pirellulaceae</taxon>
        <taxon>Stieleria</taxon>
    </lineage>
</organism>
<name>A0ABX5XIK2_9BACT</name>
<protein>
    <submittedName>
        <fullName evidence="3">Uncharacterized protein</fullName>
    </submittedName>
</protein>
<sequence length="153" mass="16045">MDALETARHALEQQLEPIEREYAHLTGQLDVLKQARDQLKAAIAELKPANPGRHKKGGKAGRPSPCKSDVMAACQRLVEANAPIAKADLESLVKHTLKEEAGFSLSGAALLLRSCLASDAFRISPDGEVSLSAPPATGGARDAVSEAGLKPCG</sequence>
<gene>
    <name evidence="3" type="ORF">TBK1r_01460</name>
</gene>
<accession>A0ABX5XIK2</accession>
<feature type="region of interest" description="Disordered" evidence="2">
    <location>
        <begin position="130"/>
        <end position="153"/>
    </location>
</feature>
<keyword evidence="1" id="KW-0175">Coiled coil</keyword>
<evidence type="ECO:0000313" key="3">
    <source>
        <dbReference type="EMBL" id="QDV81231.1"/>
    </source>
</evidence>
<dbReference type="Proteomes" id="UP000318081">
    <property type="component" value="Chromosome"/>
</dbReference>
<evidence type="ECO:0000256" key="1">
    <source>
        <dbReference type="SAM" id="Coils"/>
    </source>
</evidence>